<comment type="similarity">
    <text evidence="1">Belongs to the glycosyltransferase 2 family. WaaE/KdtX subfamily.</text>
</comment>
<dbReference type="EMBL" id="CP034159">
    <property type="protein sequence ID" value="AZI33049.1"/>
    <property type="molecule type" value="Genomic_DNA"/>
</dbReference>
<reference evidence="4" key="1">
    <citation type="submission" date="2018-11" db="EMBL/GenBank/DDBJ databases">
        <title>Proposal to divide the Flavobacteriaceae and reorganize its genera based on Amino Acid Identity values calculated from whole genome sequences.</title>
        <authorList>
            <person name="Nicholson A.C."/>
            <person name="Gulvik C.A."/>
            <person name="Whitney A.M."/>
            <person name="Humrighouse B.W."/>
            <person name="Bell M."/>
            <person name="Holmes B."/>
            <person name="Steigerwalt A.G."/>
            <person name="Villarma A."/>
            <person name="Sheth M."/>
            <person name="Batra D."/>
            <person name="Pryor J."/>
            <person name="Bernardet J.-F."/>
            <person name="Hugo C."/>
            <person name="Kampfer P."/>
            <person name="Newman J.D."/>
            <person name="McQuiston J.R."/>
        </authorList>
    </citation>
    <scope>NUCLEOTIDE SEQUENCE [LARGE SCALE GENOMIC DNA]</scope>
    <source>
        <strain evidence="4">G0081</strain>
    </source>
</reference>
<dbReference type="InterPro" id="IPR029044">
    <property type="entry name" value="Nucleotide-diphossugar_trans"/>
</dbReference>
<accession>A0A3G8XJ15</accession>
<evidence type="ECO:0000259" key="2">
    <source>
        <dbReference type="Pfam" id="PF00535"/>
    </source>
</evidence>
<dbReference type="OrthoDB" id="9815923at2"/>
<dbReference type="GO" id="GO:0016740">
    <property type="term" value="F:transferase activity"/>
    <property type="evidence" value="ECO:0007669"/>
    <property type="project" value="UniProtKB-KW"/>
</dbReference>
<dbReference type="Gene3D" id="3.90.550.10">
    <property type="entry name" value="Spore Coat Polysaccharide Biosynthesis Protein SpsA, Chain A"/>
    <property type="match status" value="1"/>
</dbReference>
<feature type="domain" description="Glycosyltransferase 2-like" evidence="2">
    <location>
        <begin position="10"/>
        <end position="127"/>
    </location>
</feature>
<dbReference type="AlphaFoldDB" id="A0A3G8XJ15"/>
<dbReference type="Pfam" id="PF00535">
    <property type="entry name" value="Glycos_transf_2"/>
    <property type="match status" value="1"/>
</dbReference>
<dbReference type="RefSeq" id="WP_125024108.1">
    <property type="nucleotide sequence ID" value="NZ_CP034159.1"/>
</dbReference>
<keyword evidence="3" id="KW-0808">Transferase</keyword>
<evidence type="ECO:0000256" key="1">
    <source>
        <dbReference type="ARBA" id="ARBA00038494"/>
    </source>
</evidence>
<sequence>MEVQPKVSGLIITFNEEKNIQEILENFNFCDEIIVVDSFSTDKTVAIASQNPKVKIISNPFEDFTKQRNIALDAAKNDWVLFLDGDERITPELRQEILDELRKPQKKDAYYFYRKFYFAGKPINYSGTQTDKNFRLFRKSKCRYVSEKKVHETLLVNGKIGVFNNKLLHFSVADYESYRKKMIHYGQLKGQELFTKGKKYSITTQYIKSAFKFFKTYILRMGFMDGKEGYQLSVLQTLSVFETYESLKKQYRININRS</sequence>
<dbReference type="PANTHER" id="PTHR43630">
    <property type="entry name" value="POLY-BETA-1,6-N-ACETYL-D-GLUCOSAMINE SYNTHASE"/>
    <property type="match status" value="1"/>
</dbReference>
<protein>
    <submittedName>
        <fullName evidence="3">Glycosyltransferase family 2 protein</fullName>
    </submittedName>
</protein>
<proteinExistence type="inferred from homology"/>
<dbReference type="CDD" id="cd02511">
    <property type="entry name" value="Beta4Glucosyltransferase"/>
    <property type="match status" value="1"/>
</dbReference>
<organism evidence="3 4">
    <name type="scientific">Kaistella carnis</name>
    <dbReference type="NCBI Taxonomy" id="1241979"/>
    <lineage>
        <taxon>Bacteria</taxon>
        <taxon>Pseudomonadati</taxon>
        <taxon>Bacteroidota</taxon>
        <taxon>Flavobacteriia</taxon>
        <taxon>Flavobacteriales</taxon>
        <taxon>Weeksellaceae</taxon>
        <taxon>Chryseobacterium group</taxon>
        <taxon>Kaistella</taxon>
    </lineage>
</organism>
<name>A0A3G8XJ15_9FLAO</name>
<gene>
    <name evidence="3" type="ORF">EIB73_07625</name>
</gene>
<evidence type="ECO:0000313" key="3">
    <source>
        <dbReference type="EMBL" id="AZI33049.1"/>
    </source>
</evidence>
<dbReference type="Proteomes" id="UP000270185">
    <property type="component" value="Chromosome"/>
</dbReference>
<evidence type="ECO:0000313" key="4">
    <source>
        <dbReference type="Proteomes" id="UP000270185"/>
    </source>
</evidence>
<dbReference type="PANTHER" id="PTHR43630:SF2">
    <property type="entry name" value="GLYCOSYLTRANSFERASE"/>
    <property type="match status" value="1"/>
</dbReference>
<dbReference type="InterPro" id="IPR001173">
    <property type="entry name" value="Glyco_trans_2-like"/>
</dbReference>
<keyword evidence="4" id="KW-1185">Reference proteome</keyword>
<dbReference type="KEGG" id="ccas:EIB73_07625"/>
<dbReference type="SUPFAM" id="SSF53448">
    <property type="entry name" value="Nucleotide-diphospho-sugar transferases"/>
    <property type="match status" value="1"/>
</dbReference>